<name>D3Q8K1_STANL</name>
<dbReference type="KEGG" id="sna:Snas_4802"/>
<organism evidence="1 2">
    <name type="scientific">Stackebrandtia nassauensis (strain DSM 44728 / CIP 108903 / NRRL B-16338 / NBRC 102104 / LLR-40K-21)</name>
    <dbReference type="NCBI Taxonomy" id="446470"/>
    <lineage>
        <taxon>Bacteria</taxon>
        <taxon>Bacillati</taxon>
        <taxon>Actinomycetota</taxon>
        <taxon>Actinomycetes</taxon>
        <taxon>Glycomycetales</taxon>
        <taxon>Glycomycetaceae</taxon>
        <taxon>Stackebrandtia</taxon>
    </lineage>
</organism>
<dbReference type="HOGENOM" id="CLU_2289942_0_0_11"/>
<evidence type="ECO:0000313" key="2">
    <source>
        <dbReference type="Proteomes" id="UP000000844"/>
    </source>
</evidence>
<keyword evidence="2" id="KW-1185">Reference proteome</keyword>
<dbReference type="RefSeq" id="WP_013020014.1">
    <property type="nucleotide sequence ID" value="NC_013947.1"/>
</dbReference>
<evidence type="ECO:0000313" key="1">
    <source>
        <dbReference type="EMBL" id="ADD44443.1"/>
    </source>
</evidence>
<proteinExistence type="predicted"/>
<gene>
    <name evidence="1" type="ordered locus">Snas_4802</name>
</gene>
<dbReference type="Proteomes" id="UP000000844">
    <property type="component" value="Chromosome"/>
</dbReference>
<dbReference type="EMBL" id="CP001778">
    <property type="protein sequence ID" value="ADD44443.1"/>
    <property type="molecule type" value="Genomic_DNA"/>
</dbReference>
<dbReference type="STRING" id="446470.Snas_4802"/>
<accession>D3Q8K1</accession>
<protein>
    <submittedName>
        <fullName evidence="1">Uncharacterized protein</fullName>
    </submittedName>
</protein>
<dbReference type="AlphaFoldDB" id="D3Q8K1"/>
<reference evidence="1 2" key="1">
    <citation type="journal article" date="2009" name="Stand. Genomic Sci.">
        <title>Complete genome sequence of Stackebrandtia nassauensis type strain (LLR-40K-21).</title>
        <authorList>
            <person name="Munk C."/>
            <person name="Lapidus A."/>
            <person name="Copeland A."/>
            <person name="Jando M."/>
            <person name="Mayilraj S."/>
            <person name="Glavina Del Rio T."/>
            <person name="Nolan M."/>
            <person name="Chen F."/>
            <person name="Lucas S."/>
            <person name="Tice H."/>
            <person name="Cheng J.F."/>
            <person name="Han C."/>
            <person name="Detter J.C."/>
            <person name="Bruce D."/>
            <person name="Goodwin L."/>
            <person name="Chain P."/>
            <person name="Pitluck S."/>
            <person name="Goker M."/>
            <person name="Ovchinikova G."/>
            <person name="Pati A."/>
            <person name="Ivanova N."/>
            <person name="Mavromatis K."/>
            <person name="Chen A."/>
            <person name="Palaniappan K."/>
            <person name="Land M."/>
            <person name="Hauser L."/>
            <person name="Chang Y.J."/>
            <person name="Jeffries C.D."/>
            <person name="Bristow J."/>
            <person name="Eisen J.A."/>
            <person name="Markowitz V."/>
            <person name="Hugenholtz P."/>
            <person name="Kyrpides N.C."/>
            <person name="Klenk H.P."/>
        </authorList>
    </citation>
    <scope>NUCLEOTIDE SEQUENCE [LARGE SCALE GENOMIC DNA]</scope>
    <source>
        <strain evidence="2">DSM 44728 / CIP 108903 / NRRL B-16338 / NBRC 102104 / LLR-40K-21</strain>
    </source>
</reference>
<sequence length="101" mass="11299">MRFDVSLMRARARNIEKLSETALACARRSEDGLNIENNDGFDTVAEVRTVRGELTELLESISGELKAAAVDLKNFADEVEGVDLDNADELRRFDEEPPMPE</sequence>